<dbReference type="RefSeq" id="WP_094207815.1">
    <property type="nucleotide sequence ID" value="NZ_NDYE01000001.1"/>
</dbReference>
<dbReference type="AlphaFoldDB" id="A0A233VRK8"/>
<evidence type="ECO:0000313" key="3">
    <source>
        <dbReference type="EMBL" id="OXZ35029.1"/>
    </source>
</evidence>
<dbReference type="PANTHER" id="PTHR35601:SF1">
    <property type="entry name" value="TOXIN RELE"/>
    <property type="match status" value="1"/>
</dbReference>
<evidence type="ECO:0000256" key="2">
    <source>
        <dbReference type="ARBA" id="ARBA00022649"/>
    </source>
</evidence>
<dbReference type="InterPro" id="IPR007712">
    <property type="entry name" value="RelE/ParE_toxin"/>
</dbReference>
<dbReference type="Pfam" id="PF05016">
    <property type="entry name" value="ParE_toxin"/>
    <property type="match status" value="1"/>
</dbReference>
<keyword evidence="2" id="KW-1277">Toxin-antitoxin system</keyword>
<dbReference type="NCBIfam" id="TIGR02385">
    <property type="entry name" value="RelE_StbE"/>
    <property type="match status" value="1"/>
</dbReference>
<sequence length="86" mass="10287">MRVVYSEKSLKSLKKLDKPIQKMIIHYMDKVSQLEEPRARGKALSANLRGFWRYRVSNYRIICEIDDDKLIICVVEVDHRKNIYKC</sequence>
<evidence type="ECO:0000256" key="1">
    <source>
        <dbReference type="ARBA" id="ARBA00006226"/>
    </source>
</evidence>
<dbReference type="InterPro" id="IPR035093">
    <property type="entry name" value="RelE/ParE_toxin_dom_sf"/>
</dbReference>
<protein>
    <submittedName>
        <fullName evidence="3">Addiction module toxin RelE</fullName>
    </submittedName>
</protein>
<accession>A0A233VRK8</accession>
<dbReference type="Gene3D" id="3.30.2310.20">
    <property type="entry name" value="RelE-like"/>
    <property type="match status" value="1"/>
</dbReference>
<dbReference type="Proteomes" id="UP000215546">
    <property type="component" value="Unassembled WGS sequence"/>
</dbReference>
<dbReference type="SUPFAM" id="SSF143011">
    <property type="entry name" value="RelE-like"/>
    <property type="match status" value="1"/>
</dbReference>
<dbReference type="PANTHER" id="PTHR35601">
    <property type="entry name" value="TOXIN RELE"/>
    <property type="match status" value="1"/>
</dbReference>
<comment type="caution">
    <text evidence="3">The sequence shown here is derived from an EMBL/GenBank/DDBJ whole genome shotgun (WGS) entry which is preliminary data.</text>
</comment>
<comment type="similarity">
    <text evidence="1">Belongs to the RelE toxin family.</text>
</comment>
<proteinExistence type="inferred from homology"/>
<name>A0A233VRK8_FINMA</name>
<dbReference type="EMBL" id="NDYE01000001">
    <property type="protein sequence ID" value="OXZ35029.1"/>
    <property type="molecule type" value="Genomic_DNA"/>
</dbReference>
<organism evidence="3 4">
    <name type="scientific">Finegoldia magna</name>
    <name type="common">Peptostreptococcus magnus</name>
    <dbReference type="NCBI Taxonomy" id="1260"/>
    <lineage>
        <taxon>Bacteria</taxon>
        <taxon>Bacillati</taxon>
        <taxon>Bacillota</taxon>
        <taxon>Tissierellia</taxon>
        <taxon>Tissierellales</taxon>
        <taxon>Peptoniphilaceae</taxon>
        <taxon>Finegoldia</taxon>
    </lineage>
</organism>
<reference evidence="4" key="1">
    <citation type="submission" date="2017-04" db="EMBL/GenBank/DDBJ databases">
        <title>Finegoldia magna isolated from orthopedic joint implant-associated infections.</title>
        <authorList>
            <person name="Bjorklund S."/>
            <person name="Bruggemann H."/>
            <person name="Jensen A."/>
            <person name="Hellmark B."/>
            <person name="Soderquist B."/>
        </authorList>
    </citation>
    <scope>NUCLEOTIDE SEQUENCE [LARGE SCALE GENOMIC DNA]</scope>
    <source>
        <strain evidence="4">12T273</strain>
    </source>
</reference>
<gene>
    <name evidence="3" type="ORF">B9N55_00005</name>
</gene>
<evidence type="ECO:0000313" key="4">
    <source>
        <dbReference type="Proteomes" id="UP000215546"/>
    </source>
</evidence>